<feature type="transmembrane region" description="Helical" evidence="5">
    <location>
        <begin position="7"/>
        <end position="25"/>
    </location>
</feature>
<evidence type="ECO:0000256" key="1">
    <source>
        <dbReference type="ARBA" id="ARBA00004651"/>
    </source>
</evidence>
<name>A0AAE2YNM7_9PROT</name>
<keyword evidence="8" id="KW-1185">Reference proteome</keyword>
<evidence type="ECO:0000313" key="8">
    <source>
        <dbReference type="Proteomes" id="UP001197378"/>
    </source>
</evidence>
<organism evidence="7 8">
    <name type="scientific">Igneacidithiobacillus copahuensis</name>
    <dbReference type="NCBI Taxonomy" id="2724909"/>
    <lineage>
        <taxon>Bacteria</taxon>
        <taxon>Pseudomonadati</taxon>
        <taxon>Pseudomonadota</taxon>
        <taxon>Acidithiobacillia</taxon>
        <taxon>Acidithiobacillales</taxon>
        <taxon>Acidithiobacillaceae</taxon>
        <taxon>Igneacidithiobacillus</taxon>
    </lineage>
</organism>
<feature type="transmembrane region" description="Helical" evidence="5">
    <location>
        <begin position="141"/>
        <end position="164"/>
    </location>
</feature>
<feature type="transmembrane region" description="Helical" evidence="5">
    <location>
        <begin position="78"/>
        <end position="96"/>
    </location>
</feature>
<reference evidence="7" key="1">
    <citation type="journal article" date="2021" name="ISME J.">
        <title>Genomic evolution of the class Acidithiobacillia: deep-branching Proteobacteria living in extreme acidic conditions.</title>
        <authorList>
            <person name="Moya-Beltran A."/>
            <person name="Beard S."/>
            <person name="Rojas-Villalobos C."/>
            <person name="Issotta F."/>
            <person name="Gallardo Y."/>
            <person name="Ulloa R."/>
            <person name="Giaveno A."/>
            <person name="Degli Esposti M."/>
            <person name="Johnson D.B."/>
            <person name="Quatrini R."/>
        </authorList>
    </citation>
    <scope>NUCLEOTIDE SEQUENCE</scope>
    <source>
        <strain evidence="7">VAN18-1</strain>
    </source>
</reference>
<dbReference type="EMBL" id="JAAXYO010000036">
    <property type="protein sequence ID" value="MBU2787183.1"/>
    <property type="molecule type" value="Genomic_DNA"/>
</dbReference>
<dbReference type="InterPro" id="IPR000515">
    <property type="entry name" value="MetI-like"/>
</dbReference>
<dbReference type="RefSeq" id="WP_215872149.1">
    <property type="nucleotide sequence ID" value="NZ_JAAXYO010000036.1"/>
</dbReference>
<keyword evidence="2 5" id="KW-0812">Transmembrane</keyword>
<evidence type="ECO:0000256" key="3">
    <source>
        <dbReference type="ARBA" id="ARBA00022989"/>
    </source>
</evidence>
<dbReference type="Gene3D" id="1.10.3720.10">
    <property type="entry name" value="MetI-like"/>
    <property type="match status" value="1"/>
</dbReference>
<evidence type="ECO:0000256" key="4">
    <source>
        <dbReference type="ARBA" id="ARBA00023136"/>
    </source>
</evidence>
<keyword evidence="5" id="KW-0813">Transport</keyword>
<evidence type="ECO:0000313" key="7">
    <source>
        <dbReference type="EMBL" id="MBU2787183.1"/>
    </source>
</evidence>
<feature type="transmembrane region" description="Helical" evidence="5">
    <location>
        <begin position="108"/>
        <end position="129"/>
    </location>
</feature>
<feature type="domain" description="ABC transmembrane type-1" evidence="6">
    <location>
        <begin position="72"/>
        <end position="265"/>
    </location>
</feature>
<dbReference type="GO" id="GO:0005886">
    <property type="term" value="C:plasma membrane"/>
    <property type="evidence" value="ECO:0007669"/>
    <property type="project" value="UniProtKB-SubCell"/>
</dbReference>
<dbReference type="AlphaFoldDB" id="A0AAE2YNM7"/>
<dbReference type="PANTHER" id="PTHR43879:SF1">
    <property type="entry name" value="GLUCOSE IMPORT SYSTEM PERMEASE PROTEIN GLCU"/>
    <property type="match status" value="1"/>
</dbReference>
<dbReference type="SUPFAM" id="SSF161098">
    <property type="entry name" value="MetI-like"/>
    <property type="match status" value="1"/>
</dbReference>
<feature type="transmembrane region" description="Helical" evidence="5">
    <location>
        <begin position="248"/>
        <end position="270"/>
    </location>
</feature>
<evidence type="ECO:0000256" key="2">
    <source>
        <dbReference type="ARBA" id="ARBA00022692"/>
    </source>
</evidence>
<sequence>MRRLPIYLLLTLAALFFLLPLYIMLVTSFKTMPEIYNQGILALPRQFDLYAWRHAWSGATIGASNQGIHPFFINSFELVIPAVIISTAIGAINGYILTHWRFRGANIIFYLLLLGTVFPFQIILLPMAWVQGKLHIAGTLIPGLVMVHIIYGLAFTTLFFRNYYVSIPHDLVRAARVDGAGFFRIFWRVMLPLSTPIIMVTAIWQFTMIWNNFLFGVVFTNSDQQPVTVAINDLVDTVTSVHMWNVDMAAALIAAIPTLVVYLLAGKYFVRGLTGGAVKG</sequence>
<dbReference type="PROSITE" id="PS50928">
    <property type="entry name" value="ABC_TM1"/>
    <property type="match status" value="1"/>
</dbReference>
<protein>
    <submittedName>
        <fullName evidence="7">Carbohydrate ABC transporter permease</fullName>
    </submittedName>
</protein>
<dbReference type="PANTHER" id="PTHR43879">
    <property type="entry name" value="ABC TRANSPORTER PERMEASE PROTEIN"/>
    <property type="match status" value="1"/>
</dbReference>
<dbReference type="GO" id="GO:0055085">
    <property type="term" value="P:transmembrane transport"/>
    <property type="evidence" value="ECO:0007669"/>
    <property type="project" value="InterPro"/>
</dbReference>
<accession>A0AAE2YNM7</accession>
<feature type="transmembrane region" description="Helical" evidence="5">
    <location>
        <begin position="185"/>
        <end position="206"/>
    </location>
</feature>
<keyword evidence="3 5" id="KW-1133">Transmembrane helix</keyword>
<keyword evidence="4 5" id="KW-0472">Membrane</keyword>
<proteinExistence type="inferred from homology"/>
<comment type="similarity">
    <text evidence="5">Belongs to the binding-protein-dependent transport system permease family.</text>
</comment>
<gene>
    <name evidence="7" type="ORF">HFQ13_02970</name>
</gene>
<evidence type="ECO:0000256" key="5">
    <source>
        <dbReference type="RuleBase" id="RU363032"/>
    </source>
</evidence>
<dbReference type="CDD" id="cd06261">
    <property type="entry name" value="TM_PBP2"/>
    <property type="match status" value="1"/>
</dbReference>
<evidence type="ECO:0000259" key="6">
    <source>
        <dbReference type="PROSITE" id="PS50928"/>
    </source>
</evidence>
<comment type="subcellular location">
    <subcellularLocation>
        <location evidence="1 5">Cell membrane</location>
        <topology evidence="1 5">Multi-pass membrane protein</topology>
    </subcellularLocation>
</comment>
<comment type="caution">
    <text evidence="7">The sequence shown here is derived from an EMBL/GenBank/DDBJ whole genome shotgun (WGS) entry which is preliminary data.</text>
</comment>
<dbReference type="InterPro" id="IPR035906">
    <property type="entry name" value="MetI-like_sf"/>
</dbReference>
<dbReference type="Pfam" id="PF00528">
    <property type="entry name" value="BPD_transp_1"/>
    <property type="match status" value="1"/>
</dbReference>
<dbReference type="Proteomes" id="UP001197378">
    <property type="component" value="Unassembled WGS sequence"/>
</dbReference>